<evidence type="ECO:0000313" key="2">
    <source>
        <dbReference type="EMBL" id="HIU34426.1"/>
    </source>
</evidence>
<dbReference type="EMBL" id="DVMU01000175">
    <property type="protein sequence ID" value="HIU34426.1"/>
    <property type="molecule type" value="Genomic_DNA"/>
</dbReference>
<dbReference type="SUPFAM" id="SSF82171">
    <property type="entry name" value="DPP6 N-terminal domain-like"/>
    <property type="match status" value="1"/>
</dbReference>
<dbReference type="InterPro" id="IPR032774">
    <property type="entry name" value="WG_beta_rep"/>
</dbReference>
<dbReference type="AlphaFoldDB" id="A0A9D1ID47"/>
<sequence length="457" mass="50279">MRKKIGLLWIAMLCFLPTAFAAQQAPIAVGFEDTATLISYDGDMLVELGTYDAIFALQEMSALQGDLPAQQSESGKTLYAAGKKGDNGEILYALIDDAGERLTEMEYTMLSLEGGSILFLKDGLYGALSPEGELLVEPKYTMLVSNGEGGFLATTTEYWDDEPDGVYWIDAAGNVSATGVKTMSGLEQFHQGLMPALSAENQMYGYLDAQGQWAIRPQLTSAGAFSGDYAVASLSTGYGLLDRTGNWVVTPKYEYLNYEVGGLILAQEDQKTVRVLDASTFEEKFTISGEELYCASLGERVQVYDTDRVQLYDAEGTLLNESGAFSGYAYGENGQTILYAGAWGEECVYLLDAQGKTVAGPFQSLSLLDMYEGTAYYSFMTFDTESTYSEELGENLYDWDEASVRNGVIDQEGRLVLSAEYEELYRLAENRLFARKGTREGVISLDGSWIYSRERQD</sequence>
<reference evidence="2" key="1">
    <citation type="submission" date="2020-10" db="EMBL/GenBank/DDBJ databases">
        <authorList>
            <person name="Gilroy R."/>
        </authorList>
    </citation>
    <scope>NUCLEOTIDE SEQUENCE</scope>
    <source>
        <strain evidence="2">ChiHcec3-11533</strain>
    </source>
</reference>
<feature type="chain" id="PRO_5039000576" evidence="1">
    <location>
        <begin position="22"/>
        <end position="457"/>
    </location>
</feature>
<dbReference type="Pfam" id="PF14903">
    <property type="entry name" value="WG_beta_rep"/>
    <property type="match status" value="3"/>
</dbReference>
<dbReference type="PANTHER" id="PTHR37841">
    <property type="entry name" value="GLR2918 PROTEIN"/>
    <property type="match status" value="1"/>
</dbReference>
<feature type="signal peptide" evidence="1">
    <location>
        <begin position="1"/>
        <end position="21"/>
    </location>
</feature>
<organism evidence="2 3">
    <name type="scientific">Candidatus Pullichristensenella excrementigallinarum</name>
    <dbReference type="NCBI Taxonomy" id="2840907"/>
    <lineage>
        <taxon>Bacteria</taxon>
        <taxon>Bacillati</taxon>
        <taxon>Bacillota</taxon>
        <taxon>Clostridia</taxon>
        <taxon>Candidatus Pullichristensenella</taxon>
    </lineage>
</organism>
<name>A0A9D1ID47_9FIRM</name>
<protein>
    <submittedName>
        <fullName evidence="2">WG repeat-containing protein</fullName>
    </submittedName>
</protein>
<proteinExistence type="predicted"/>
<accession>A0A9D1ID47</accession>
<gene>
    <name evidence="2" type="ORF">IAB02_07665</name>
</gene>
<evidence type="ECO:0000313" key="3">
    <source>
        <dbReference type="Proteomes" id="UP000824072"/>
    </source>
</evidence>
<keyword evidence="1" id="KW-0732">Signal</keyword>
<comment type="caution">
    <text evidence="2">The sequence shown here is derived from an EMBL/GenBank/DDBJ whole genome shotgun (WGS) entry which is preliminary data.</text>
</comment>
<dbReference type="Proteomes" id="UP000824072">
    <property type="component" value="Unassembled WGS sequence"/>
</dbReference>
<dbReference type="PANTHER" id="PTHR37841:SF1">
    <property type="entry name" value="DUF3298 DOMAIN-CONTAINING PROTEIN"/>
    <property type="match status" value="1"/>
</dbReference>
<reference evidence="2" key="2">
    <citation type="journal article" date="2021" name="PeerJ">
        <title>Extensive microbial diversity within the chicken gut microbiome revealed by metagenomics and culture.</title>
        <authorList>
            <person name="Gilroy R."/>
            <person name="Ravi A."/>
            <person name="Getino M."/>
            <person name="Pursley I."/>
            <person name="Horton D.L."/>
            <person name="Alikhan N.F."/>
            <person name="Baker D."/>
            <person name="Gharbi K."/>
            <person name="Hall N."/>
            <person name="Watson M."/>
            <person name="Adriaenssens E.M."/>
            <person name="Foster-Nyarko E."/>
            <person name="Jarju S."/>
            <person name="Secka A."/>
            <person name="Antonio M."/>
            <person name="Oren A."/>
            <person name="Chaudhuri R.R."/>
            <person name="La Ragione R."/>
            <person name="Hildebrand F."/>
            <person name="Pallen M.J."/>
        </authorList>
    </citation>
    <scope>NUCLEOTIDE SEQUENCE</scope>
    <source>
        <strain evidence="2">ChiHcec3-11533</strain>
    </source>
</reference>
<evidence type="ECO:0000256" key="1">
    <source>
        <dbReference type="SAM" id="SignalP"/>
    </source>
</evidence>